<evidence type="ECO:0000256" key="4">
    <source>
        <dbReference type="ARBA" id="ARBA00023239"/>
    </source>
</evidence>
<keyword evidence="5 9" id="KW-0627">Porphyrin biosynthesis</keyword>
<evidence type="ECO:0000313" key="12">
    <source>
        <dbReference type="Proteomes" id="UP000616608"/>
    </source>
</evidence>
<evidence type="ECO:0000313" key="11">
    <source>
        <dbReference type="EMBL" id="GGG27625.1"/>
    </source>
</evidence>
<dbReference type="GO" id="GO:0006780">
    <property type="term" value="P:uroporphyrinogen III biosynthetic process"/>
    <property type="evidence" value="ECO:0007669"/>
    <property type="project" value="UniProtKB-UniRule"/>
</dbReference>
<dbReference type="PANTHER" id="PTHR38042:SF1">
    <property type="entry name" value="UROPORPHYRINOGEN-III SYNTHASE, CHLOROPLASTIC"/>
    <property type="match status" value="1"/>
</dbReference>
<comment type="caution">
    <text evidence="11">The sequence shown here is derived from an EMBL/GenBank/DDBJ whole genome shotgun (WGS) entry which is preliminary data.</text>
</comment>
<dbReference type="InterPro" id="IPR039793">
    <property type="entry name" value="UROS/Hem4"/>
</dbReference>
<keyword evidence="12" id="KW-1185">Reference proteome</keyword>
<evidence type="ECO:0000256" key="5">
    <source>
        <dbReference type="ARBA" id="ARBA00023244"/>
    </source>
</evidence>
<evidence type="ECO:0000256" key="2">
    <source>
        <dbReference type="ARBA" id="ARBA00008133"/>
    </source>
</evidence>
<dbReference type="Proteomes" id="UP000616608">
    <property type="component" value="Unassembled WGS sequence"/>
</dbReference>
<comment type="function">
    <text evidence="6 9">Catalyzes cyclization of the linear tetrapyrrole, hydroxymethylbilane, to the macrocyclic uroporphyrinogen III.</text>
</comment>
<keyword evidence="4 9" id="KW-0456">Lyase</keyword>
<dbReference type="GO" id="GO:0006782">
    <property type="term" value="P:protoporphyrinogen IX biosynthetic process"/>
    <property type="evidence" value="ECO:0007669"/>
    <property type="project" value="UniProtKB-UniRule"/>
</dbReference>
<evidence type="ECO:0000256" key="1">
    <source>
        <dbReference type="ARBA" id="ARBA00004772"/>
    </source>
</evidence>
<evidence type="ECO:0000259" key="10">
    <source>
        <dbReference type="Pfam" id="PF02602"/>
    </source>
</evidence>
<dbReference type="AlphaFoldDB" id="A0A917G815"/>
<dbReference type="InterPro" id="IPR036108">
    <property type="entry name" value="4pyrrol_syn_uPrphyn_synt_sf"/>
</dbReference>
<evidence type="ECO:0000256" key="6">
    <source>
        <dbReference type="ARBA" id="ARBA00037589"/>
    </source>
</evidence>
<dbReference type="PANTHER" id="PTHR38042">
    <property type="entry name" value="UROPORPHYRINOGEN-III SYNTHASE, CHLOROPLASTIC"/>
    <property type="match status" value="1"/>
</dbReference>
<sequence>MPTKVLAGQTIVLTGTKKTQSIMDAIENHGGRAAVFPLITTRQFHSSQDEINKQQLHNYDWLIFTSQNAVDYFIKKIGSMRVEAKIASVGEKTTKALADVGLSVAFSPTIYSADYFVREFPTIVSGQPKCLFIRGDQAKSTIKEGLPFCVDEWTVYETIANITQIPALIDCVQHENVTVIFASPSAVQVFHEHVAPLIGWQQIRVAAIGHITAKALQDLQVEVAIQPAVYTMEAVLQAIILSEGQR</sequence>
<comment type="similarity">
    <text evidence="2 9">Belongs to the uroporphyrinogen-III synthase family.</text>
</comment>
<name>A0A917G815_9BACI</name>
<dbReference type="EC" id="4.2.1.75" evidence="3 9"/>
<accession>A0A917G815</accession>
<proteinExistence type="inferred from homology"/>
<organism evidence="11 12">
    <name type="scientific">Lysinibacillus alkalisoli</name>
    <dbReference type="NCBI Taxonomy" id="1911548"/>
    <lineage>
        <taxon>Bacteria</taxon>
        <taxon>Bacillati</taxon>
        <taxon>Bacillota</taxon>
        <taxon>Bacilli</taxon>
        <taxon>Bacillales</taxon>
        <taxon>Bacillaceae</taxon>
        <taxon>Lysinibacillus</taxon>
    </lineage>
</organism>
<reference evidence="11" key="2">
    <citation type="submission" date="2020-09" db="EMBL/GenBank/DDBJ databases">
        <authorList>
            <person name="Sun Q."/>
            <person name="Zhou Y."/>
        </authorList>
    </citation>
    <scope>NUCLEOTIDE SEQUENCE</scope>
    <source>
        <strain evidence="11">CGMCC 1.15760</strain>
    </source>
</reference>
<dbReference type="Pfam" id="PF02602">
    <property type="entry name" value="HEM4"/>
    <property type="match status" value="1"/>
</dbReference>
<protein>
    <recommendedName>
        <fullName evidence="7 9">Uroporphyrinogen-III synthase</fullName>
        <ecNumber evidence="3 9">4.2.1.75</ecNumber>
    </recommendedName>
</protein>
<dbReference type="EMBL" id="BMJT01000007">
    <property type="protein sequence ID" value="GGG27625.1"/>
    <property type="molecule type" value="Genomic_DNA"/>
</dbReference>
<evidence type="ECO:0000256" key="8">
    <source>
        <dbReference type="ARBA" id="ARBA00048617"/>
    </source>
</evidence>
<dbReference type="Gene3D" id="3.40.50.10090">
    <property type="match status" value="2"/>
</dbReference>
<evidence type="ECO:0000256" key="7">
    <source>
        <dbReference type="ARBA" id="ARBA00040167"/>
    </source>
</evidence>
<reference evidence="11" key="1">
    <citation type="journal article" date="2014" name="Int. J. Syst. Evol. Microbiol.">
        <title>Complete genome sequence of Corynebacterium casei LMG S-19264T (=DSM 44701T), isolated from a smear-ripened cheese.</title>
        <authorList>
            <consortium name="US DOE Joint Genome Institute (JGI-PGF)"/>
            <person name="Walter F."/>
            <person name="Albersmeier A."/>
            <person name="Kalinowski J."/>
            <person name="Ruckert C."/>
        </authorList>
    </citation>
    <scope>NUCLEOTIDE SEQUENCE</scope>
    <source>
        <strain evidence="11">CGMCC 1.15760</strain>
    </source>
</reference>
<evidence type="ECO:0000256" key="3">
    <source>
        <dbReference type="ARBA" id="ARBA00013109"/>
    </source>
</evidence>
<dbReference type="SUPFAM" id="SSF69618">
    <property type="entry name" value="HemD-like"/>
    <property type="match status" value="1"/>
</dbReference>
<gene>
    <name evidence="11" type="primary">hemD</name>
    <name evidence="11" type="ORF">GCM10007425_22740</name>
</gene>
<comment type="pathway">
    <text evidence="1 9">Porphyrin-containing compound metabolism; protoporphyrin-IX biosynthesis; coproporphyrinogen-III from 5-aminolevulinate: step 3/4.</text>
</comment>
<feature type="domain" description="Tetrapyrrole biosynthesis uroporphyrinogen III synthase" evidence="10">
    <location>
        <begin position="24"/>
        <end position="236"/>
    </location>
</feature>
<dbReference type="CDD" id="cd06578">
    <property type="entry name" value="HemD"/>
    <property type="match status" value="1"/>
</dbReference>
<comment type="catalytic activity">
    <reaction evidence="8 9">
        <text>hydroxymethylbilane = uroporphyrinogen III + H2O</text>
        <dbReference type="Rhea" id="RHEA:18965"/>
        <dbReference type="ChEBI" id="CHEBI:15377"/>
        <dbReference type="ChEBI" id="CHEBI:57308"/>
        <dbReference type="ChEBI" id="CHEBI:57845"/>
        <dbReference type="EC" id="4.2.1.75"/>
    </reaction>
</comment>
<evidence type="ECO:0000256" key="9">
    <source>
        <dbReference type="RuleBase" id="RU366031"/>
    </source>
</evidence>
<dbReference type="RefSeq" id="WP_188615176.1">
    <property type="nucleotide sequence ID" value="NZ_BMJT01000007.1"/>
</dbReference>
<dbReference type="InterPro" id="IPR003754">
    <property type="entry name" value="4pyrrol_synth_uPrphyn_synth"/>
</dbReference>
<dbReference type="GO" id="GO:0004852">
    <property type="term" value="F:uroporphyrinogen-III synthase activity"/>
    <property type="evidence" value="ECO:0007669"/>
    <property type="project" value="UniProtKB-UniRule"/>
</dbReference>